<gene>
    <name evidence="9" type="ORF">D5S19_00590</name>
</gene>
<sequence>MTGYPFLDLVWTMLVFFGWVIWFWLLIVIFGDLFHRHDVSGWAKAGWTVGLILLPFVGVLIYLIAEGKHMGERKMAESKAAQRQFDDYVRSVSATGNDASARIATAKRLLDEGTITEDEYQTLKADALAHPH</sequence>
<keyword evidence="3 6" id="KW-0812">Transmembrane</keyword>
<evidence type="ECO:0000256" key="4">
    <source>
        <dbReference type="ARBA" id="ARBA00022989"/>
    </source>
</evidence>
<feature type="transmembrane region" description="Helical" evidence="6">
    <location>
        <begin position="45"/>
        <end position="65"/>
    </location>
</feature>
<evidence type="ECO:0000313" key="10">
    <source>
        <dbReference type="Proteomes" id="UP000285112"/>
    </source>
</evidence>
<evidence type="ECO:0000256" key="3">
    <source>
        <dbReference type="ARBA" id="ARBA00022692"/>
    </source>
</evidence>
<proteinExistence type="predicted"/>
<name>A0A419IBJ6_9PSEU</name>
<dbReference type="InterPro" id="IPR018649">
    <property type="entry name" value="SHOCT"/>
</dbReference>
<comment type="caution">
    <text evidence="9">The sequence shown here is derived from an EMBL/GenBank/DDBJ whole genome shotgun (WGS) entry which is preliminary data.</text>
</comment>
<feature type="transmembrane region" description="Helical" evidence="6">
    <location>
        <begin position="9"/>
        <end position="30"/>
    </location>
</feature>
<evidence type="ECO:0000259" key="7">
    <source>
        <dbReference type="Pfam" id="PF09851"/>
    </source>
</evidence>
<keyword evidence="4 6" id="KW-1133">Transmembrane helix</keyword>
<evidence type="ECO:0000256" key="5">
    <source>
        <dbReference type="ARBA" id="ARBA00023136"/>
    </source>
</evidence>
<evidence type="ECO:0000256" key="2">
    <source>
        <dbReference type="ARBA" id="ARBA00022475"/>
    </source>
</evidence>
<accession>A0A419IBJ6</accession>
<feature type="domain" description="Cardiolipin synthase N-terminal" evidence="8">
    <location>
        <begin position="20"/>
        <end position="65"/>
    </location>
</feature>
<keyword evidence="2" id="KW-1003">Cell membrane</keyword>
<dbReference type="OrthoDB" id="7596142at2"/>
<evidence type="ECO:0000259" key="8">
    <source>
        <dbReference type="Pfam" id="PF13396"/>
    </source>
</evidence>
<dbReference type="Proteomes" id="UP000285112">
    <property type="component" value="Unassembled WGS sequence"/>
</dbReference>
<evidence type="ECO:0000256" key="6">
    <source>
        <dbReference type="SAM" id="Phobius"/>
    </source>
</evidence>
<evidence type="ECO:0000256" key="1">
    <source>
        <dbReference type="ARBA" id="ARBA00004651"/>
    </source>
</evidence>
<evidence type="ECO:0000313" key="9">
    <source>
        <dbReference type="EMBL" id="RJQ92306.1"/>
    </source>
</evidence>
<dbReference type="AlphaFoldDB" id="A0A419IBJ6"/>
<dbReference type="InterPro" id="IPR027379">
    <property type="entry name" value="CLS_N"/>
</dbReference>
<reference evidence="9 10" key="1">
    <citation type="submission" date="2018-09" db="EMBL/GenBank/DDBJ databases">
        <title>YIM PH 21725 draft genome.</title>
        <authorList>
            <person name="Miao C."/>
        </authorList>
    </citation>
    <scope>NUCLEOTIDE SEQUENCE [LARGE SCALE GENOMIC DNA]</scope>
    <source>
        <strain evidence="10">YIM PH21725</strain>
    </source>
</reference>
<comment type="subcellular location">
    <subcellularLocation>
        <location evidence="1">Cell membrane</location>
        <topology evidence="1">Multi-pass membrane protein</topology>
    </subcellularLocation>
</comment>
<dbReference type="Pfam" id="PF09851">
    <property type="entry name" value="SHOCT"/>
    <property type="match status" value="1"/>
</dbReference>
<feature type="domain" description="SHOCT" evidence="7">
    <location>
        <begin position="102"/>
        <end position="128"/>
    </location>
</feature>
<dbReference type="Pfam" id="PF13396">
    <property type="entry name" value="PLDc_N"/>
    <property type="match status" value="1"/>
</dbReference>
<dbReference type="RefSeq" id="WP_120021368.1">
    <property type="nucleotide sequence ID" value="NZ_QZFV01000010.1"/>
</dbReference>
<dbReference type="EMBL" id="QZFV01000010">
    <property type="protein sequence ID" value="RJQ92306.1"/>
    <property type="molecule type" value="Genomic_DNA"/>
</dbReference>
<evidence type="ECO:0008006" key="11">
    <source>
        <dbReference type="Google" id="ProtNLM"/>
    </source>
</evidence>
<keyword evidence="5 6" id="KW-0472">Membrane</keyword>
<keyword evidence="10" id="KW-1185">Reference proteome</keyword>
<dbReference type="GO" id="GO:0005886">
    <property type="term" value="C:plasma membrane"/>
    <property type="evidence" value="ECO:0007669"/>
    <property type="project" value="UniProtKB-SubCell"/>
</dbReference>
<organism evidence="9 10">
    <name type="scientific">Amycolatopsis panacis</name>
    <dbReference type="NCBI Taxonomy" id="2340917"/>
    <lineage>
        <taxon>Bacteria</taxon>
        <taxon>Bacillati</taxon>
        <taxon>Actinomycetota</taxon>
        <taxon>Actinomycetes</taxon>
        <taxon>Pseudonocardiales</taxon>
        <taxon>Pseudonocardiaceae</taxon>
        <taxon>Amycolatopsis</taxon>
    </lineage>
</organism>
<protein>
    <recommendedName>
        <fullName evidence="11">SHOCT domain-containing protein</fullName>
    </recommendedName>
</protein>